<dbReference type="PANTHER" id="PTHR10835:SF0">
    <property type="entry name" value="SQUALENE MONOOXYGENASE"/>
    <property type="match status" value="1"/>
</dbReference>
<dbReference type="EMBL" id="KB020429">
    <property type="protein sequence ID" value="ELA37617.1"/>
    <property type="molecule type" value="Genomic_DNA"/>
</dbReference>
<dbReference type="GO" id="GO:0004506">
    <property type="term" value="F:squalene monooxygenase activity"/>
    <property type="evidence" value="ECO:0007669"/>
    <property type="project" value="UniProtKB-UniRule"/>
</dbReference>
<protein>
    <recommendedName>
        <fullName evidence="4 12">Squalene monooxygenase</fullName>
        <ecNumber evidence="4 12">1.14.14.17</ecNumber>
    </recommendedName>
</protein>
<keyword evidence="7 12" id="KW-0274">FAD</keyword>
<evidence type="ECO:0000256" key="1">
    <source>
        <dbReference type="ARBA" id="ARBA00001974"/>
    </source>
</evidence>
<feature type="domain" description="FAD dependent oxidoreductase" evidence="13">
    <location>
        <begin position="23"/>
        <end position="52"/>
    </location>
</feature>
<name>L2GG52_COLFN</name>
<dbReference type="UniPathway" id="UPA00767">
    <property type="reaction ID" value="UER00752"/>
</dbReference>
<dbReference type="InterPro" id="IPR013698">
    <property type="entry name" value="Squalene_epoxidase"/>
</dbReference>
<dbReference type="PANTHER" id="PTHR10835">
    <property type="entry name" value="SQUALENE MONOOXYGENASE"/>
    <property type="match status" value="1"/>
</dbReference>
<comment type="catalytic activity">
    <reaction evidence="12">
        <text>squalene + reduced [NADPH--hemoprotein reductase] + O2 = (S)-2,3-epoxysqualene + oxidized [NADPH--hemoprotein reductase] + H2O + H(+)</text>
        <dbReference type="Rhea" id="RHEA:25282"/>
        <dbReference type="Rhea" id="RHEA-COMP:11964"/>
        <dbReference type="Rhea" id="RHEA-COMP:11965"/>
        <dbReference type="ChEBI" id="CHEBI:15377"/>
        <dbReference type="ChEBI" id="CHEBI:15378"/>
        <dbReference type="ChEBI" id="CHEBI:15379"/>
        <dbReference type="ChEBI" id="CHEBI:15440"/>
        <dbReference type="ChEBI" id="CHEBI:15441"/>
        <dbReference type="ChEBI" id="CHEBI:57618"/>
        <dbReference type="ChEBI" id="CHEBI:58210"/>
        <dbReference type="EC" id="1.14.14.17"/>
    </reaction>
</comment>
<dbReference type="AlphaFoldDB" id="L2GG52"/>
<evidence type="ECO:0000256" key="9">
    <source>
        <dbReference type="ARBA" id="ARBA00022989"/>
    </source>
</evidence>
<accession>L2GG52</accession>
<proteinExistence type="inferred from homology"/>
<dbReference type="InterPro" id="IPR040125">
    <property type="entry name" value="Squalene_monox"/>
</dbReference>
<comment type="similarity">
    <text evidence="3 12">Belongs to the squalene monooxygenase family.</text>
</comment>
<organism evidence="15">
    <name type="scientific">Colletotrichum fructicola (strain Nara gc5)</name>
    <name type="common">Anthracnose fungus</name>
    <name type="synonym">Colletotrichum gloeosporioides (strain Nara gc5)</name>
    <dbReference type="NCBI Taxonomy" id="1213859"/>
    <lineage>
        <taxon>Eukaryota</taxon>
        <taxon>Fungi</taxon>
        <taxon>Dikarya</taxon>
        <taxon>Ascomycota</taxon>
        <taxon>Pezizomycotina</taxon>
        <taxon>Sordariomycetes</taxon>
        <taxon>Hypocreomycetidae</taxon>
        <taxon>Glomerellales</taxon>
        <taxon>Glomerellaceae</taxon>
        <taxon>Colletotrichum</taxon>
        <taxon>Colletotrichum gloeosporioides species complex</taxon>
    </lineage>
</organism>
<feature type="domain" description="Squalene epoxidase" evidence="14">
    <location>
        <begin position="159"/>
        <end position="422"/>
    </location>
</feature>
<evidence type="ECO:0000313" key="15">
    <source>
        <dbReference type="EMBL" id="ELA37617.1"/>
    </source>
</evidence>
<evidence type="ECO:0000256" key="10">
    <source>
        <dbReference type="ARBA" id="ARBA00023002"/>
    </source>
</evidence>
<dbReference type="Pfam" id="PF01266">
    <property type="entry name" value="DAO"/>
    <property type="match status" value="1"/>
</dbReference>
<dbReference type="SUPFAM" id="SSF51905">
    <property type="entry name" value="FAD/NAD(P)-binding domain"/>
    <property type="match status" value="1"/>
</dbReference>
<dbReference type="PRINTS" id="PR00420">
    <property type="entry name" value="RNGMNOXGNASE"/>
</dbReference>
<evidence type="ECO:0000256" key="11">
    <source>
        <dbReference type="ARBA" id="ARBA00023136"/>
    </source>
</evidence>
<dbReference type="EC" id="1.14.14.17" evidence="4 12"/>
<reference evidence="15" key="1">
    <citation type="submission" date="2012-08" db="EMBL/GenBank/DDBJ databases">
        <title>Genome analysis of Colletotrichum orbiculare and Colletotrichum fructicola.</title>
        <authorList>
            <person name="Gan P.H.P."/>
            <person name="Ikeda K."/>
            <person name="Irieda H."/>
            <person name="Narusaka M."/>
            <person name="O'Connell R.J."/>
            <person name="Narusaka Y."/>
            <person name="Takano Y."/>
            <person name="Kubo Y."/>
            <person name="Shirasu K."/>
        </authorList>
    </citation>
    <scope>NUCLEOTIDE SEQUENCE</scope>
    <source>
        <strain evidence="15">Nara gc5</strain>
    </source>
</reference>
<evidence type="ECO:0000256" key="3">
    <source>
        <dbReference type="ARBA" id="ARBA00008802"/>
    </source>
</evidence>
<dbReference type="GO" id="GO:0006696">
    <property type="term" value="P:ergosterol biosynthetic process"/>
    <property type="evidence" value="ECO:0007669"/>
    <property type="project" value="TreeGrafter"/>
</dbReference>
<feature type="transmembrane region" description="Helical" evidence="12">
    <location>
        <begin position="435"/>
        <end position="458"/>
    </location>
</feature>
<comment type="subcellular location">
    <subcellularLocation>
        <location evidence="12">Endoplasmic reticulum membrane</location>
        <topology evidence="12">Multi-pass membrane protein</topology>
    </subcellularLocation>
    <subcellularLocation>
        <location evidence="2">Microsome membrane</location>
        <topology evidence="2">Multi-pass membrane protein</topology>
    </subcellularLocation>
</comment>
<dbReference type="GO" id="GO:0050660">
    <property type="term" value="F:flavin adenine dinucleotide binding"/>
    <property type="evidence" value="ECO:0007669"/>
    <property type="project" value="UniProtKB-UniRule"/>
</dbReference>
<keyword evidence="10 12" id="KW-0560">Oxidoreductase</keyword>
<evidence type="ECO:0000256" key="12">
    <source>
        <dbReference type="RuleBase" id="RU367121"/>
    </source>
</evidence>
<evidence type="ECO:0000256" key="4">
    <source>
        <dbReference type="ARBA" id="ARBA00012312"/>
    </source>
</evidence>
<evidence type="ECO:0000256" key="2">
    <source>
        <dbReference type="ARBA" id="ARBA00004154"/>
    </source>
</evidence>
<evidence type="ECO:0000259" key="13">
    <source>
        <dbReference type="Pfam" id="PF01266"/>
    </source>
</evidence>
<keyword evidence="12" id="KW-0256">Endoplasmic reticulum</keyword>
<feature type="transmembrane region" description="Helical" evidence="12">
    <location>
        <begin position="406"/>
        <end position="423"/>
    </location>
</feature>
<evidence type="ECO:0000256" key="8">
    <source>
        <dbReference type="ARBA" id="ARBA00022848"/>
    </source>
</evidence>
<comment type="cofactor">
    <cofactor evidence="1 12">
        <name>FAD</name>
        <dbReference type="ChEBI" id="CHEBI:57692"/>
    </cofactor>
</comment>
<feature type="transmembrane region" description="Helical" evidence="12">
    <location>
        <begin position="24"/>
        <end position="41"/>
    </location>
</feature>
<evidence type="ECO:0000259" key="14">
    <source>
        <dbReference type="Pfam" id="PF08491"/>
    </source>
</evidence>
<keyword evidence="5 12" id="KW-0285">Flavoprotein</keyword>
<keyword evidence="11 12" id="KW-0472">Membrane</keyword>
<dbReference type="Gene3D" id="3.50.50.60">
    <property type="entry name" value="FAD/NAD(P)-binding domain"/>
    <property type="match status" value="1"/>
</dbReference>
<gene>
    <name evidence="15" type="ORF">CGGC5_3125</name>
</gene>
<dbReference type="GO" id="GO:0005789">
    <property type="term" value="C:endoplasmic reticulum membrane"/>
    <property type="evidence" value="ECO:0007669"/>
    <property type="project" value="UniProtKB-SubCell"/>
</dbReference>
<dbReference type="InterPro" id="IPR036188">
    <property type="entry name" value="FAD/NAD-bd_sf"/>
</dbReference>
<evidence type="ECO:0000256" key="7">
    <source>
        <dbReference type="ARBA" id="ARBA00022827"/>
    </source>
</evidence>
<keyword evidence="8" id="KW-0492">Microsome</keyword>
<dbReference type="InterPro" id="IPR006076">
    <property type="entry name" value="FAD-dep_OxRdtase"/>
</dbReference>
<keyword evidence="9 12" id="KW-1133">Transmembrane helix</keyword>
<sequence length="462" mass="50674">MIESPTAAAEARAERRSKYHEADVVVVGAGVFGCGIAYALAQQGRSVLLLERWMQEPDRIVGELMQPGGIVALRQLGLADCLEGIDAIPCYGYKVSYHGQGVDIPYPSLDESGRIENITIVETEVTSTIRGDDQDTVLGVRSKTKDKATGKTKDDYFFGQLTIIADGYASKFRKEYLPQAPVVKSKFYALELIDAPMPSPGYGHVVIGNAFPILLYQIGTHETRALIDVPANIPEASPAAGGVRGYIKNCVMPTPPPQMRPCFEAALADGKIPRSMPNSYLPPSRQTAKGMLLLGDAMNMRHPLTGGGMTVAFNDCVILSDLLQPSKVPNLADQKALEGVLKEFHWRRKSLTSIINVLAMALYALFAANDRQLRALQLGCFDYFRRGYASEPMALMGGIMHQPTRLAYHFFSVAFLAIWLNAFEVMSGALGFLKLPLAMIDGILILWRASVVFLPVMWRELN</sequence>
<dbReference type="STRING" id="1213859.L2GG52"/>
<evidence type="ECO:0000256" key="6">
    <source>
        <dbReference type="ARBA" id="ARBA00022692"/>
    </source>
</evidence>
<feature type="transmembrane region" description="Helical" evidence="12">
    <location>
        <begin position="351"/>
        <end position="368"/>
    </location>
</feature>
<evidence type="ECO:0000256" key="5">
    <source>
        <dbReference type="ARBA" id="ARBA00022630"/>
    </source>
</evidence>
<comment type="function">
    <text evidence="12">Catalyzes the stereospecific oxidation of squalene to (S)-2,3-epoxysqualene, and is considered to be a rate-limiting enzyme in steroid biosynthesis.</text>
</comment>
<keyword evidence="6 12" id="KW-0812">Transmembrane</keyword>
<dbReference type="Pfam" id="PF08491">
    <property type="entry name" value="SE"/>
    <property type="match status" value="1"/>
</dbReference>
<dbReference type="HOGENOM" id="CLU_026390_0_0_1"/>